<evidence type="ECO:0000313" key="2">
    <source>
        <dbReference type="EMBL" id="ANZ49283.1"/>
    </source>
</evidence>
<dbReference type="KEGG" id="vg:29069323"/>
<gene>
    <name evidence="2" type="ORF">HUXLEY_201</name>
</gene>
<dbReference type="EMBL" id="KX397368">
    <property type="protein sequence ID" value="ANZ49283.1"/>
    <property type="molecule type" value="Genomic_DNA"/>
</dbReference>
<sequence>MKKENPSENDDIEDRVRKIVVIGLGMTGISTARSIDDFAQEVKLENVKLERRFGEDWRGNQTSHERHVGKHAAKTRLWKSQRR</sequence>
<reference evidence="3" key="1">
    <citation type="submission" date="2016-06" db="EMBL/GenBank/DDBJ databases">
        <authorList>
            <person name="Berg J.A."/>
            <person name="Grossarth S.E."/>
            <person name="Jarvis T.M."/>
            <person name="Merrill B.D."/>
            <person name="Breakwell D.P."/>
            <person name="Hope S."/>
            <person name="Grose J.H."/>
        </authorList>
    </citation>
    <scope>NUCLEOTIDE SEQUENCE [LARGE SCALE GENOMIC DNA]</scope>
</reference>
<evidence type="ECO:0000256" key="1">
    <source>
        <dbReference type="SAM" id="MobiDB-lite"/>
    </source>
</evidence>
<feature type="region of interest" description="Disordered" evidence="1">
    <location>
        <begin position="58"/>
        <end position="83"/>
    </location>
</feature>
<protein>
    <submittedName>
        <fullName evidence="2">Uncharacterized protein</fullName>
    </submittedName>
</protein>
<dbReference type="Proteomes" id="UP000203302">
    <property type="component" value="Segment"/>
</dbReference>
<organism evidence="2 3">
    <name type="scientific">Erwinia phage vB_EamM_Huxley</name>
    <dbReference type="NCBI Taxonomy" id="1883373"/>
    <lineage>
        <taxon>Viruses</taxon>
        <taxon>Duplodnaviria</taxon>
        <taxon>Heunggongvirae</taxon>
        <taxon>Uroviricota</taxon>
        <taxon>Caudoviricetes</taxon>
        <taxon>Chimalliviridae</taxon>
        <taxon>Machinavirus</taxon>
        <taxon>Machinavirus machina</taxon>
    </lineage>
</organism>
<dbReference type="GeneID" id="29069323"/>
<accession>A0A1B2IDD3</accession>
<feature type="compositionally biased region" description="Basic residues" evidence="1">
    <location>
        <begin position="67"/>
        <end position="83"/>
    </location>
</feature>
<proteinExistence type="predicted"/>
<evidence type="ECO:0000313" key="3">
    <source>
        <dbReference type="Proteomes" id="UP000203302"/>
    </source>
</evidence>
<dbReference type="RefSeq" id="YP_009293169.1">
    <property type="nucleotide sequence ID" value="NC_031127.1"/>
</dbReference>
<name>A0A1B2IDD3_9CAUD</name>